<dbReference type="OrthoDB" id="2392202at2759"/>
<name>A0A1E4THB5_9ASCO</name>
<keyword evidence="1" id="KW-0378">Hydrolase</keyword>
<protein>
    <recommendedName>
        <fullName evidence="2">RNase III domain-containing protein</fullName>
    </recommendedName>
</protein>
<keyword evidence="4" id="KW-1185">Reference proteome</keyword>
<dbReference type="AlphaFoldDB" id="A0A1E4THB5"/>
<evidence type="ECO:0000259" key="2">
    <source>
        <dbReference type="PROSITE" id="PS50142"/>
    </source>
</evidence>
<accession>A0A1E4THB5</accession>
<evidence type="ECO:0000313" key="3">
    <source>
        <dbReference type="EMBL" id="ODV91140.1"/>
    </source>
</evidence>
<dbReference type="CDD" id="cd00593">
    <property type="entry name" value="RIBOc"/>
    <property type="match status" value="1"/>
</dbReference>
<gene>
    <name evidence="3" type="ORF">CANCADRAFT_17112</name>
</gene>
<proteinExistence type="predicted"/>
<dbReference type="SUPFAM" id="SSF69065">
    <property type="entry name" value="RNase III domain-like"/>
    <property type="match status" value="1"/>
</dbReference>
<dbReference type="Pfam" id="PF00636">
    <property type="entry name" value="Ribonuclease_3"/>
    <property type="match status" value="1"/>
</dbReference>
<feature type="domain" description="RNase III" evidence="2">
    <location>
        <begin position="9"/>
        <end position="119"/>
    </location>
</feature>
<sequence length="142" mass="16371">PPPLPLIYDKKVKERVFVHKSYGNEKNVDDNERLEFLGDSYLNHIVTNLLYDSMQNAREGELTILRSRLVSNETGKKLSDLYELHKKVKVGNSLHADVKSKIFADLFEAYIGGIVQDCKYSKRDPYPILYAWLGPLFQPLID</sequence>
<evidence type="ECO:0000313" key="4">
    <source>
        <dbReference type="Proteomes" id="UP000095023"/>
    </source>
</evidence>
<evidence type="ECO:0000256" key="1">
    <source>
        <dbReference type="ARBA" id="ARBA00022801"/>
    </source>
</evidence>
<dbReference type="PANTHER" id="PTHR14950:SF37">
    <property type="entry name" value="ENDORIBONUCLEASE DICER"/>
    <property type="match status" value="1"/>
</dbReference>
<feature type="non-terminal residue" evidence="3">
    <location>
        <position position="1"/>
    </location>
</feature>
<dbReference type="PROSITE" id="PS50142">
    <property type="entry name" value="RNASE_3_2"/>
    <property type="match status" value="1"/>
</dbReference>
<feature type="non-terminal residue" evidence="3">
    <location>
        <position position="142"/>
    </location>
</feature>
<organism evidence="3 4">
    <name type="scientific">Tortispora caseinolytica NRRL Y-17796</name>
    <dbReference type="NCBI Taxonomy" id="767744"/>
    <lineage>
        <taxon>Eukaryota</taxon>
        <taxon>Fungi</taxon>
        <taxon>Dikarya</taxon>
        <taxon>Ascomycota</taxon>
        <taxon>Saccharomycotina</taxon>
        <taxon>Trigonopsidomycetes</taxon>
        <taxon>Trigonopsidales</taxon>
        <taxon>Trigonopsidaceae</taxon>
        <taxon>Tortispora</taxon>
    </lineage>
</organism>
<dbReference type="PROSITE" id="PS00517">
    <property type="entry name" value="RNASE_3_1"/>
    <property type="match status" value="1"/>
</dbReference>
<dbReference type="InterPro" id="IPR000999">
    <property type="entry name" value="RNase_III_dom"/>
</dbReference>
<dbReference type="Proteomes" id="UP000095023">
    <property type="component" value="Unassembled WGS sequence"/>
</dbReference>
<dbReference type="Gene3D" id="1.10.1520.10">
    <property type="entry name" value="Ribonuclease III domain"/>
    <property type="match status" value="1"/>
</dbReference>
<dbReference type="InterPro" id="IPR036389">
    <property type="entry name" value="RNase_III_sf"/>
</dbReference>
<dbReference type="GO" id="GO:0006396">
    <property type="term" value="P:RNA processing"/>
    <property type="evidence" value="ECO:0007669"/>
    <property type="project" value="InterPro"/>
</dbReference>
<dbReference type="SMART" id="SM00535">
    <property type="entry name" value="RIBOc"/>
    <property type="match status" value="1"/>
</dbReference>
<dbReference type="EMBL" id="KV453842">
    <property type="protein sequence ID" value="ODV91140.1"/>
    <property type="molecule type" value="Genomic_DNA"/>
</dbReference>
<reference evidence="4" key="1">
    <citation type="submission" date="2016-02" db="EMBL/GenBank/DDBJ databases">
        <title>Comparative genomics of biotechnologically important yeasts.</title>
        <authorList>
            <consortium name="DOE Joint Genome Institute"/>
            <person name="Riley R."/>
            <person name="Haridas S."/>
            <person name="Wolfe K.H."/>
            <person name="Lopes M.R."/>
            <person name="Hittinger C.T."/>
            <person name="Goker M."/>
            <person name="Salamov A."/>
            <person name="Wisecaver J."/>
            <person name="Long T.M."/>
            <person name="Aerts A.L."/>
            <person name="Barry K."/>
            <person name="Choi C."/>
            <person name="Clum A."/>
            <person name="Coughlan A.Y."/>
            <person name="Deshpande S."/>
            <person name="Douglass A.P."/>
            <person name="Hanson S.J."/>
            <person name="Klenk H.-P."/>
            <person name="Labutti K."/>
            <person name="Lapidus A."/>
            <person name="Lindquist E."/>
            <person name="Lipzen A."/>
            <person name="Meier-Kolthoff J.P."/>
            <person name="Ohm R.A."/>
            <person name="Otillar R.P."/>
            <person name="Pangilinan J."/>
            <person name="Peng Y."/>
            <person name="Rokas A."/>
            <person name="Rosa C.A."/>
            <person name="Scheuner C."/>
            <person name="Sibirny A.A."/>
            <person name="Slot J.C."/>
            <person name="Stielow J.B."/>
            <person name="Sun H."/>
            <person name="Kurtzman C.P."/>
            <person name="Blackwell M."/>
            <person name="Jeffries T.W."/>
            <person name="Grigoriev I.V."/>
        </authorList>
    </citation>
    <scope>NUCLEOTIDE SEQUENCE [LARGE SCALE GENOMIC DNA]</scope>
    <source>
        <strain evidence="4">NRRL Y-17796</strain>
    </source>
</reference>
<dbReference type="GO" id="GO:0004525">
    <property type="term" value="F:ribonuclease III activity"/>
    <property type="evidence" value="ECO:0007669"/>
    <property type="project" value="InterPro"/>
</dbReference>
<dbReference type="PANTHER" id="PTHR14950">
    <property type="entry name" value="DICER-RELATED"/>
    <property type="match status" value="1"/>
</dbReference>